<dbReference type="SUPFAM" id="SSF48403">
    <property type="entry name" value="Ankyrin repeat"/>
    <property type="match status" value="1"/>
</dbReference>
<accession>A0A080Z5V8</accession>
<dbReference type="Proteomes" id="UP000028582">
    <property type="component" value="Unassembled WGS sequence"/>
</dbReference>
<dbReference type="EMBL" id="ANJA01003682">
    <property type="protein sequence ID" value="ETO62019.1"/>
    <property type="molecule type" value="Genomic_DNA"/>
</dbReference>
<dbReference type="PANTHER" id="PTHR46586:SF3">
    <property type="entry name" value="ANKYRIN REPEAT-CONTAINING PROTEIN"/>
    <property type="match status" value="1"/>
</dbReference>
<dbReference type="InterPro" id="IPR052050">
    <property type="entry name" value="SecEffector_AnkRepeat"/>
</dbReference>
<protein>
    <submittedName>
        <fullName evidence="1">Uncharacterized protein</fullName>
    </submittedName>
</protein>
<reference evidence="1 2" key="1">
    <citation type="submission" date="2013-11" db="EMBL/GenBank/DDBJ databases">
        <title>The Genome Sequence of Phytophthora parasitica P1976.</title>
        <authorList>
            <consortium name="The Broad Institute Genomics Platform"/>
            <person name="Russ C."/>
            <person name="Tyler B."/>
            <person name="Panabieres F."/>
            <person name="Shan W."/>
            <person name="Tripathy S."/>
            <person name="Grunwald N."/>
            <person name="Machado M."/>
            <person name="Johnson C.S."/>
            <person name="Walker B."/>
            <person name="Young S."/>
            <person name="Zeng Q."/>
            <person name="Gargeya S."/>
            <person name="Fitzgerald M."/>
            <person name="Haas B."/>
            <person name="Abouelleil A."/>
            <person name="Allen A.W."/>
            <person name="Alvarado L."/>
            <person name="Arachchi H.M."/>
            <person name="Berlin A.M."/>
            <person name="Chapman S.B."/>
            <person name="Gainer-Dewar J."/>
            <person name="Goldberg J."/>
            <person name="Griggs A."/>
            <person name="Gujja S."/>
            <person name="Hansen M."/>
            <person name="Howarth C."/>
            <person name="Imamovic A."/>
            <person name="Ireland A."/>
            <person name="Larimer J."/>
            <person name="McCowan C."/>
            <person name="Murphy C."/>
            <person name="Pearson M."/>
            <person name="Poon T.W."/>
            <person name="Priest M."/>
            <person name="Roberts A."/>
            <person name="Saif S."/>
            <person name="Shea T."/>
            <person name="Sisk P."/>
            <person name="Sykes S."/>
            <person name="Wortman J."/>
            <person name="Nusbaum C."/>
            <person name="Birren B."/>
        </authorList>
    </citation>
    <scope>NUCLEOTIDE SEQUENCE [LARGE SCALE GENOMIC DNA]</scope>
    <source>
        <strain evidence="1 2">P1976</strain>
    </source>
</reference>
<evidence type="ECO:0000313" key="1">
    <source>
        <dbReference type="EMBL" id="ETO62019.1"/>
    </source>
</evidence>
<dbReference type="PANTHER" id="PTHR46586">
    <property type="entry name" value="ANKYRIN REPEAT-CONTAINING PROTEIN"/>
    <property type="match status" value="1"/>
</dbReference>
<dbReference type="Pfam" id="PF12796">
    <property type="entry name" value="Ank_2"/>
    <property type="match status" value="1"/>
</dbReference>
<proteinExistence type="predicted"/>
<dbReference type="OrthoDB" id="113540at2759"/>
<name>A0A080Z5V8_PHYNI</name>
<dbReference type="Pfam" id="PF13637">
    <property type="entry name" value="Ank_4"/>
    <property type="match status" value="1"/>
</dbReference>
<dbReference type="InterPro" id="IPR036770">
    <property type="entry name" value="Ankyrin_rpt-contain_sf"/>
</dbReference>
<dbReference type="Gene3D" id="1.25.40.20">
    <property type="entry name" value="Ankyrin repeat-containing domain"/>
    <property type="match status" value="2"/>
</dbReference>
<organism evidence="1 2">
    <name type="scientific">Phytophthora nicotianae P1976</name>
    <dbReference type="NCBI Taxonomy" id="1317066"/>
    <lineage>
        <taxon>Eukaryota</taxon>
        <taxon>Sar</taxon>
        <taxon>Stramenopiles</taxon>
        <taxon>Oomycota</taxon>
        <taxon>Peronosporomycetes</taxon>
        <taxon>Peronosporales</taxon>
        <taxon>Peronosporaceae</taxon>
        <taxon>Phytophthora</taxon>
    </lineage>
</organism>
<evidence type="ECO:0000313" key="2">
    <source>
        <dbReference type="Proteomes" id="UP000028582"/>
    </source>
</evidence>
<comment type="caution">
    <text evidence="1">The sequence shown here is derived from an EMBL/GenBank/DDBJ whole genome shotgun (WGS) entry which is preliminary data.</text>
</comment>
<dbReference type="InterPro" id="IPR002110">
    <property type="entry name" value="Ankyrin_rpt"/>
</dbReference>
<sequence>MLPQLVHQLVSVRLVLHEQANSHRLEHLGSVISSFLGPSPTLSLSYACRFNSLQLLNWIWASSCTSPDTRAPNWTLNNYLRSERQYYLWQFRKSAEVAAECGNVDMMKWLFGHFSNCFVPVGVVEAAAKKGHLPILKFLLENDAGRHYPHSHMPMVVTGGIVPHQSVPEISDEEQGEGIVVHWGGRSMLHSIEQKHVEIAKWLCQNSPHKMDNDEIRWAVEYSLRVPDMELARFFLPQGRSIVEFSHDDPDPEVVETLLEEGYTRLDEHCAAVSIYMLARVGRLDLMHRIVQLHSPPRARPRFDWSSEWFFATKEACKFGDVSVVKWLMEHPVGLRVAEAYQHHHSAGPEHFFCLAAEGGHLAVMKYLDEQGYSDNFKDAAVLAVRNNHLDTLKWLLDTHDFHTYGFMVEEAARHRRISILQFFHHNISSGDREFLPPFRHAIDVAATNGHLDTVKWLHETRSDGCTSLAMNSAAGNGHLDVVKWLHANRTEGCTTRAMDRAAGNGHLEMVEWLHRNRSEGCTTNAMDLAAANGYLKVVKWLYVNRSEGCTVKAFEKAMQNSHLRVAWWLHARYPKWNPSIDTLQIKPPDQFDILLFLDEHFPNIYDTQDYDQPVLAVVTEPDDRHAMTWMREKHNIIIEDHDP</sequence>
<dbReference type="SUPFAM" id="SSF140860">
    <property type="entry name" value="Pseudo ankyrin repeat-like"/>
    <property type="match status" value="1"/>
</dbReference>
<dbReference type="AlphaFoldDB" id="A0A080Z5V8"/>
<gene>
    <name evidence="1" type="ORF">F444_20034</name>
</gene>